<dbReference type="OrthoDB" id="5131368at2759"/>
<dbReference type="InterPro" id="IPR018713">
    <property type="entry name" value="MPAB/Lcp_cat_dom"/>
</dbReference>
<dbReference type="RefSeq" id="XP_018126636.1">
    <property type="nucleotide sequence ID" value="XM_018278361.1"/>
</dbReference>
<dbReference type="AlphaFoldDB" id="A0A1B8GAN6"/>
<feature type="domain" description="ER-bound oxygenase mpaB/mpaB'/Rubber oxygenase catalytic" evidence="2">
    <location>
        <begin position="69"/>
        <end position="286"/>
    </location>
</feature>
<protein>
    <recommendedName>
        <fullName evidence="2">ER-bound oxygenase mpaB/mpaB'/Rubber oxygenase catalytic domain-containing protein</fullName>
    </recommendedName>
</protein>
<evidence type="ECO:0000313" key="4">
    <source>
        <dbReference type="Proteomes" id="UP000091956"/>
    </source>
</evidence>
<gene>
    <name evidence="3" type="ORF">VE01_08943</name>
</gene>
<dbReference type="Proteomes" id="UP000091956">
    <property type="component" value="Unassembled WGS sequence"/>
</dbReference>
<dbReference type="PANTHER" id="PTHR36151:SF3">
    <property type="entry name" value="ER-BOUND OXYGENASE MPAB_MPAB'_RUBBER OXYGENASE CATALYTIC DOMAIN-CONTAINING PROTEIN"/>
    <property type="match status" value="1"/>
</dbReference>
<reference evidence="4" key="2">
    <citation type="journal article" date="2018" name="Nat. Commun.">
        <title>Extreme sensitivity to ultraviolet light in the fungal pathogen causing white-nose syndrome of bats.</title>
        <authorList>
            <person name="Palmer J.M."/>
            <person name="Drees K.P."/>
            <person name="Foster J.T."/>
            <person name="Lindner D.L."/>
        </authorList>
    </citation>
    <scope>NUCLEOTIDE SEQUENCE [LARGE SCALE GENOMIC DNA]</scope>
    <source>
        <strain evidence="4">UAMH 10579</strain>
    </source>
</reference>
<dbReference type="PANTHER" id="PTHR36151">
    <property type="entry name" value="BLR2777 PROTEIN"/>
    <property type="match status" value="1"/>
</dbReference>
<dbReference type="GeneID" id="28842329"/>
<dbReference type="Pfam" id="PF09995">
    <property type="entry name" value="MPAB_Lcp_cat"/>
    <property type="match status" value="1"/>
</dbReference>
<name>A0A1B8GAN6_9PEZI</name>
<accession>A0A1B8GAN6</accession>
<reference evidence="3 4" key="1">
    <citation type="submission" date="2016-03" db="EMBL/GenBank/DDBJ databases">
        <title>Comparative genomics of Pseudogymnoascus destructans, the fungus causing white-nose syndrome of bats.</title>
        <authorList>
            <person name="Palmer J.M."/>
            <person name="Drees K.P."/>
            <person name="Foster J.T."/>
            <person name="Lindner D.L."/>
        </authorList>
    </citation>
    <scope>NUCLEOTIDE SEQUENCE [LARGE SCALE GENOMIC DNA]</scope>
    <source>
        <strain evidence="3 4">UAMH 10579</strain>
    </source>
</reference>
<sequence>MTTDVFVAPEMSGPADTINEKGALAATDALDSRTMTPGSPEKQSLAIGKTRKRLDPLDPSFQPKEMQKVVQEAILLAGGAVAILLQVANPGVGRGVNEHSNFAYRPVDRLRTTMTYVYCMAFGSVDEKKTIIDMVHRAHAPVQGATYSANDVDLQLWVASTLYAVGLDITEKIFGKFDDAKADEIYQEYAVLATTLRVPPEMWPVDRKAFWEYWDRSIASFEISAHAISVGKDLLWNKELPLWAKINMPALRLMTAEWLPPHMRDAYGLKTSKSRKRAYKVLLGVTKTVYPQLPMFIRTYPMKFYLKDMRRRMKNMA</sequence>
<evidence type="ECO:0000256" key="1">
    <source>
        <dbReference type="SAM" id="MobiDB-lite"/>
    </source>
</evidence>
<evidence type="ECO:0000259" key="2">
    <source>
        <dbReference type="Pfam" id="PF09995"/>
    </source>
</evidence>
<organism evidence="3 4">
    <name type="scientific">Pseudogymnoascus verrucosus</name>
    <dbReference type="NCBI Taxonomy" id="342668"/>
    <lineage>
        <taxon>Eukaryota</taxon>
        <taxon>Fungi</taxon>
        <taxon>Dikarya</taxon>
        <taxon>Ascomycota</taxon>
        <taxon>Pezizomycotina</taxon>
        <taxon>Leotiomycetes</taxon>
        <taxon>Thelebolales</taxon>
        <taxon>Thelebolaceae</taxon>
        <taxon>Pseudogymnoascus</taxon>
    </lineage>
</organism>
<keyword evidence="4" id="KW-1185">Reference proteome</keyword>
<dbReference type="GO" id="GO:0016491">
    <property type="term" value="F:oxidoreductase activity"/>
    <property type="evidence" value="ECO:0007669"/>
    <property type="project" value="InterPro"/>
</dbReference>
<evidence type="ECO:0000313" key="3">
    <source>
        <dbReference type="EMBL" id="OBT92903.1"/>
    </source>
</evidence>
<proteinExistence type="predicted"/>
<dbReference type="EMBL" id="KV460260">
    <property type="protein sequence ID" value="OBT92903.1"/>
    <property type="molecule type" value="Genomic_DNA"/>
</dbReference>
<feature type="region of interest" description="Disordered" evidence="1">
    <location>
        <begin position="28"/>
        <end position="60"/>
    </location>
</feature>